<dbReference type="Proteomes" id="UP000621500">
    <property type="component" value="Unassembled WGS sequence"/>
</dbReference>
<sequence>MSDVGDVPSYAQERRVRTVCAARQHGHQPSGKTLALACVLPERADIAALEEAVAGFVARHSALRYRFRHRDGMVTVRRVTPRPIRCAVTEAESPPNSVEAVEQLVRAEVDRPFDVLGWPLLRAGVIQSSRPVFHLSMDHLVADGWSLTVAHRDIEALYRAAVTGSPADLPEPGDFAAFATAQRRRYTEGPALDQQVTAVQRLLGGRPVEPAFPVDARPWDLAAGRYVRIDLLDRAEAEAFTRRCRTVRATAFMGVLAAVGTAMHEATGQQEVGMLVAMHNRDTPPVAGSVGWYANMLPLYFPATARFDHTLRSTRAALLAAIEHHELPIARVLDTTPAGHYSGAGDQYPLCFVSFSDDRTMGPTGTAAGPQGAGDGWQRVHLAPAHRLGYGIWISLTDTGLLAVVASPRSLASRDHLAAFETTLADVLRRVATEEVR</sequence>
<keyword evidence="3" id="KW-1185">Reference proteome</keyword>
<comment type="caution">
    <text evidence="2">The sequence shown here is derived from an EMBL/GenBank/DDBJ whole genome shotgun (WGS) entry which is preliminary data.</text>
</comment>
<dbReference type="Gene3D" id="3.30.559.10">
    <property type="entry name" value="Chloramphenicol acetyltransferase-like domain"/>
    <property type="match status" value="1"/>
</dbReference>
<name>A0ABQ4EID1_9ACTN</name>
<dbReference type="EMBL" id="BONX01000004">
    <property type="protein sequence ID" value="GIG94469.1"/>
    <property type="molecule type" value="Genomic_DNA"/>
</dbReference>
<evidence type="ECO:0000259" key="1">
    <source>
        <dbReference type="Pfam" id="PF00668"/>
    </source>
</evidence>
<evidence type="ECO:0000313" key="2">
    <source>
        <dbReference type="EMBL" id="GIG94469.1"/>
    </source>
</evidence>
<organism evidence="2 3">
    <name type="scientific">Plantactinospora mayteni</name>
    <dbReference type="NCBI Taxonomy" id="566021"/>
    <lineage>
        <taxon>Bacteria</taxon>
        <taxon>Bacillati</taxon>
        <taxon>Actinomycetota</taxon>
        <taxon>Actinomycetes</taxon>
        <taxon>Micromonosporales</taxon>
        <taxon>Micromonosporaceae</taxon>
        <taxon>Plantactinospora</taxon>
    </lineage>
</organism>
<dbReference type="InterPro" id="IPR023213">
    <property type="entry name" value="CAT-like_dom_sf"/>
</dbReference>
<dbReference type="PANTHER" id="PTHR45527:SF1">
    <property type="entry name" value="FATTY ACID SYNTHASE"/>
    <property type="match status" value="1"/>
</dbReference>
<dbReference type="RefSeq" id="WP_203856096.1">
    <property type="nucleotide sequence ID" value="NZ_BAAAZQ010000002.1"/>
</dbReference>
<proteinExistence type="predicted"/>
<dbReference type="Gene3D" id="3.30.559.30">
    <property type="entry name" value="Nonribosomal peptide synthetase, condensation domain"/>
    <property type="match status" value="1"/>
</dbReference>
<reference evidence="2 3" key="1">
    <citation type="submission" date="2021-01" db="EMBL/GenBank/DDBJ databases">
        <title>Whole genome shotgun sequence of Plantactinospora mayteni NBRC 109088.</title>
        <authorList>
            <person name="Komaki H."/>
            <person name="Tamura T."/>
        </authorList>
    </citation>
    <scope>NUCLEOTIDE SEQUENCE [LARGE SCALE GENOMIC DNA]</scope>
    <source>
        <strain evidence="2 3">NBRC 109088</strain>
    </source>
</reference>
<dbReference type="PANTHER" id="PTHR45527">
    <property type="entry name" value="NONRIBOSOMAL PEPTIDE SYNTHETASE"/>
    <property type="match status" value="1"/>
</dbReference>
<gene>
    <name evidence="2" type="ORF">Pma05_10420</name>
</gene>
<evidence type="ECO:0000313" key="3">
    <source>
        <dbReference type="Proteomes" id="UP000621500"/>
    </source>
</evidence>
<dbReference type="Pfam" id="PF00668">
    <property type="entry name" value="Condensation"/>
    <property type="match status" value="1"/>
</dbReference>
<dbReference type="InterPro" id="IPR001242">
    <property type="entry name" value="Condensation_dom"/>
</dbReference>
<dbReference type="SUPFAM" id="SSF52777">
    <property type="entry name" value="CoA-dependent acyltransferases"/>
    <property type="match status" value="2"/>
</dbReference>
<feature type="domain" description="Condensation" evidence="1">
    <location>
        <begin position="34"/>
        <end position="332"/>
    </location>
</feature>
<protein>
    <recommendedName>
        <fullName evidence="1">Condensation domain-containing protein</fullName>
    </recommendedName>
</protein>
<accession>A0ABQ4EID1</accession>